<keyword evidence="3" id="KW-1185">Reference proteome</keyword>
<evidence type="ECO:0000256" key="1">
    <source>
        <dbReference type="SAM" id="Phobius"/>
    </source>
</evidence>
<dbReference type="Proteomes" id="UP001140091">
    <property type="component" value="Unassembled WGS sequence"/>
</dbReference>
<organism evidence="2 3">
    <name type="scientific">Candolleomyces eurysporus</name>
    <dbReference type="NCBI Taxonomy" id="2828524"/>
    <lineage>
        <taxon>Eukaryota</taxon>
        <taxon>Fungi</taxon>
        <taxon>Dikarya</taxon>
        <taxon>Basidiomycota</taxon>
        <taxon>Agaricomycotina</taxon>
        <taxon>Agaricomycetes</taxon>
        <taxon>Agaricomycetidae</taxon>
        <taxon>Agaricales</taxon>
        <taxon>Agaricineae</taxon>
        <taxon>Psathyrellaceae</taxon>
        <taxon>Candolleomyces</taxon>
    </lineage>
</organism>
<keyword evidence="1" id="KW-1133">Transmembrane helix</keyword>
<gene>
    <name evidence="2" type="ORF">H1R20_g8122</name>
</gene>
<feature type="non-terminal residue" evidence="2">
    <location>
        <position position="53"/>
    </location>
</feature>
<sequence>MYDATAILTDGVFDQAKYDAYSPLYMSVTLPLASGIAFAAFPAVFVHTFCAYV</sequence>
<accession>A0A9W8J613</accession>
<name>A0A9W8J613_9AGAR</name>
<comment type="caution">
    <text evidence="2">The sequence shown here is derived from an EMBL/GenBank/DDBJ whole genome shotgun (WGS) entry which is preliminary data.</text>
</comment>
<proteinExistence type="predicted"/>
<dbReference type="OrthoDB" id="1698992at2759"/>
<keyword evidence="1" id="KW-0472">Membrane</keyword>
<dbReference type="EMBL" id="JANBPK010000919">
    <property type="protein sequence ID" value="KAJ2928830.1"/>
    <property type="molecule type" value="Genomic_DNA"/>
</dbReference>
<reference evidence="2" key="1">
    <citation type="submission" date="2022-06" db="EMBL/GenBank/DDBJ databases">
        <title>Genome Sequence of Candolleomyces eurysporus.</title>
        <authorList>
            <person name="Buettner E."/>
        </authorList>
    </citation>
    <scope>NUCLEOTIDE SEQUENCE</scope>
    <source>
        <strain evidence="2">VTCC 930004</strain>
    </source>
</reference>
<protein>
    <submittedName>
        <fullName evidence="2">Uncharacterized protein</fullName>
    </submittedName>
</protein>
<dbReference type="AlphaFoldDB" id="A0A9W8J613"/>
<feature type="transmembrane region" description="Helical" evidence="1">
    <location>
        <begin position="32"/>
        <end position="52"/>
    </location>
</feature>
<evidence type="ECO:0000313" key="2">
    <source>
        <dbReference type="EMBL" id="KAJ2928830.1"/>
    </source>
</evidence>
<keyword evidence="1" id="KW-0812">Transmembrane</keyword>
<evidence type="ECO:0000313" key="3">
    <source>
        <dbReference type="Proteomes" id="UP001140091"/>
    </source>
</evidence>